<dbReference type="Gene3D" id="3.30.70.270">
    <property type="match status" value="1"/>
</dbReference>
<protein>
    <recommendedName>
        <fullName evidence="3">Gag-pol polyprotein</fullName>
    </recommendedName>
</protein>
<dbReference type="InterPro" id="IPR053134">
    <property type="entry name" value="RNA-dir_DNA_polymerase"/>
</dbReference>
<gene>
    <name evidence="1" type="ORF">PARMNEM_LOCUS1579</name>
</gene>
<dbReference type="SUPFAM" id="SSF56672">
    <property type="entry name" value="DNA/RNA polymerases"/>
    <property type="match status" value="1"/>
</dbReference>
<dbReference type="InterPro" id="IPR043502">
    <property type="entry name" value="DNA/RNA_pol_sf"/>
</dbReference>
<dbReference type="InterPro" id="IPR043128">
    <property type="entry name" value="Rev_trsase/Diguanyl_cyclase"/>
</dbReference>
<evidence type="ECO:0000313" key="2">
    <source>
        <dbReference type="Proteomes" id="UP001314205"/>
    </source>
</evidence>
<dbReference type="GO" id="GO:0071897">
    <property type="term" value="P:DNA biosynthetic process"/>
    <property type="evidence" value="ECO:0007669"/>
    <property type="project" value="UniProtKB-ARBA"/>
</dbReference>
<dbReference type="PANTHER" id="PTHR24559:SF454">
    <property type="entry name" value="RIBONUCLEASE H"/>
    <property type="match status" value="1"/>
</dbReference>
<organism evidence="1 2">
    <name type="scientific">Parnassius mnemosyne</name>
    <name type="common">clouded apollo</name>
    <dbReference type="NCBI Taxonomy" id="213953"/>
    <lineage>
        <taxon>Eukaryota</taxon>
        <taxon>Metazoa</taxon>
        <taxon>Ecdysozoa</taxon>
        <taxon>Arthropoda</taxon>
        <taxon>Hexapoda</taxon>
        <taxon>Insecta</taxon>
        <taxon>Pterygota</taxon>
        <taxon>Neoptera</taxon>
        <taxon>Endopterygota</taxon>
        <taxon>Lepidoptera</taxon>
        <taxon>Glossata</taxon>
        <taxon>Ditrysia</taxon>
        <taxon>Papilionoidea</taxon>
        <taxon>Papilionidae</taxon>
        <taxon>Parnassiinae</taxon>
        <taxon>Parnassini</taxon>
        <taxon>Parnassius</taxon>
        <taxon>Driopa</taxon>
    </lineage>
</organism>
<sequence length="189" mass="21560">MITDFDKWNWRTDQPRTFHPLSWETRREPIECAAAVNVLRENEAIERSEWERSRLAYLLGENTDVFDVVGEPTPFAKHHIDTGDHPPIAVPPYRVTPAKKEIMRAELDKMLADGAIEECESAWAAPCVLVPKSNGTYRFCVDYRKLNGVTKTDAYPMPRIDELLQSAKNGCVMSLLDLRSWVLAGYYSG</sequence>
<evidence type="ECO:0008006" key="3">
    <source>
        <dbReference type="Google" id="ProtNLM"/>
    </source>
</evidence>
<keyword evidence="2" id="KW-1185">Reference proteome</keyword>
<accession>A0AAV1KCT5</accession>
<evidence type="ECO:0000313" key="1">
    <source>
        <dbReference type="EMBL" id="CAK1579669.1"/>
    </source>
</evidence>
<dbReference type="Proteomes" id="UP001314205">
    <property type="component" value="Unassembled WGS sequence"/>
</dbReference>
<dbReference type="CDD" id="cd01647">
    <property type="entry name" value="RT_LTR"/>
    <property type="match status" value="1"/>
</dbReference>
<dbReference type="Gene3D" id="3.10.10.10">
    <property type="entry name" value="HIV Type 1 Reverse Transcriptase, subunit A, domain 1"/>
    <property type="match status" value="1"/>
</dbReference>
<proteinExistence type="predicted"/>
<dbReference type="AlphaFoldDB" id="A0AAV1KCT5"/>
<dbReference type="PANTHER" id="PTHR24559">
    <property type="entry name" value="TRANSPOSON TY3-I GAG-POL POLYPROTEIN"/>
    <property type="match status" value="1"/>
</dbReference>
<name>A0AAV1KCT5_9NEOP</name>
<comment type="caution">
    <text evidence="1">The sequence shown here is derived from an EMBL/GenBank/DDBJ whole genome shotgun (WGS) entry which is preliminary data.</text>
</comment>
<dbReference type="EMBL" id="CAVLGL010000002">
    <property type="protein sequence ID" value="CAK1579669.1"/>
    <property type="molecule type" value="Genomic_DNA"/>
</dbReference>
<reference evidence="1 2" key="1">
    <citation type="submission" date="2023-11" db="EMBL/GenBank/DDBJ databases">
        <authorList>
            <person name="Hedman E."/>
            <person name="Englund M."/>
            <person name="Stromberg M."/>
            <person name="Nyberg Akerstrom W."/>
            <person name="Nylinder S."/>
            <person name="Jareborg N."/>
            <person name="Kallberg Y."/>
            <person name="Kronander E."/>
        </authorList>
    </citation>
    <scope>NUCLEOTIDE SEQUENCE [LARGE SCALE GENOMIC DNA]</scope>
</reference>